<proteinExistence type="predicted"/>
<name>A0A7J8XSM8_GOSAI</name>
<reference evidence="1 2" key="1">
    <citation type="journal article" date="2019" name="Genome Biol. Evol.">
        <title>Insights into the evolution of the New World diploid cottons (Gossypium, subgenus Houzingenia) based on genome sequencing.</title>
        <authorList>
            <person name="Grover C.E."/>
            <person name="Arick M.A. 2nd"/>
            <person name="Thrash A."/>
            <person name="Conover J.L."/>
            <person name="Sanders W.S."/>
            <person name="Peterson D.G."/>
            <person name="Frelichowski J.E."/>
            <person name="Scheffler J.A."/>
            <person name="Scheffler B.E."/>
            <person name="Wendel J.F."/>
        </authorList>
    </citation>
    <scope>NUCLEOTIDE SEQUENCE [LARGE SCALE GENOMIC DNA]</scope>
    <source>
        <strain evidence="1">185</strain>
        <tissue evidence="1">Leaf</tissue>
    </source>
</reference>
<gene>
    <name evidence="1" type="ORF">Goari_007436</name>
</gene>
<dbReference type="EMBL" id="JABFAA010000008">
    <property type="protein sequence ID" value="MBA0689719.1"/>
    <property type="molecule type" value="Genomic_DNA"/>
</dbReference>
<accession>A0A7J8XSM8</accession>
<sequence length="44" mass="5245">MFLYLLAMLPPLPSPLGCWLTQILRYQFLLLIDLLLLQFHLMQL</sequence>
<dbReference type="AlphaFoldDB" id="A0A7J8XSM8"/>
<protein>
    <submittedName>
        <fullName evidence="1">Uncharacterized protein</fullName>
    </submittedName>
</protein>
<evidence type="ECO:0000313" key="2">
    <source>
        <dbReference type="Proteomes" id="UP000593577"/>
    </source>
</evidence>
<comment type="caution">
    <text evidence="1">The sequence shown here is derived from an EMBL/GenBank/DDBJ whole genome shotgun (WGS) entry which is preliminary data.</text>
</comment>
<keyword evidence="2" id="KW-1185">Reference proteome</keyword>
<dbReference type="Proteomes" id="UP000593577">
    <property type="component" value="Unassembled WGS sequence"/>
</dbReference>
<evidence type="ECO:0000313" key="1">
    <source>
        <dbReference type="EMBL" id="MBA0689719.1"/>
    </source>
</evidence>
<organism evidence="1 2">
    <name type="scientific">Gossypium aridum</name>
    <name type="common">American cotton</name>
    <name type="synonym">Erioxylum aridum</name>
    <dbReference type="NCBI Taxonomy" id="34290"/>
    <lineage>
        <taxon>Eukaryota</taxon>
        <taxon>Viridiplantae</taxon>
        <taxon>Streptophyta</taxon>
        <taxon>Embryophyta</taxon>
        <taxon>Tracheophyta</taxon>
        <taxon>Spermatophyta</taxon>
        <taxon>Magnoliopsida</taxon>
        <taxon>eudicotyledons</taxon>
        <taxon>Gunneridae</taxon>
        <taxon>Pentapetalae</taxon>
        <taxon>rosids</taxon>
        <taxon>malvids</taxon>
        <taxon>Malvales</taxon>
        <taxon>Malvaceae</taxon>
        <taxon>Malvoideae</taxon>
        <taxon>Gossypium</taxon>
    </lineage>
</organism>